<sequence length="1197" mass="133755">MMAESGSSEVAVIGNVDLTSTELENNIINTVVLILFDCCSRYETRALVSKCLFEKKLSPKSGPEVLLARCRSCLRLPTGPPPTPLERGCGPFGLDTTFRYERREMVERGTALLRRMEINVAEAEKRTGKNTVNMQETYTVYLIETRPAETIAEGGTPAAPDTLWRRYSEFELFRNYLLVTYPHIIIPPLPEKRAEFVWHKLSADNLDPDFVERRRVGLENFLLRVASHPVLSDDEMFLRFLTDEKRWKEAVLETGFQDKVDSRLKSLSAMFRVKNPDKQFTALKHYSDDLNTIISQLLRKVADRLYGVYKVHGNYGRVFSEWSAIEKEMGDGLQSAGHHMDTYAASIDDILEEEEHYADQLKEYLFYTDAVRSVCRKQDLIQYELEMAVQDLSTKKQQKEELTSGTVRIFSLKGMTTKLFGQESQEQRESKLEALDLSIHEGEEAVNEKNRECKEFLQTAWGDIERFREQKDNDLREALISYAIMQISMSEAGFLEVPTPAAAKISRLLRELSQSCLLEWKNVGVFRTALYFDLDIVQKVPLSTICKIFVIKIDDLPPAEEEAAPENSAPEAAGPEADGEPEADKETEPAAEEIPPSVSAPEPDAEPEAEAVVGATAEPAADPEVAELPTAVAEDEPTAGPDATPAPVESGPDAEADPDVDDNQEEPTDPAAAKPEVSDNIVTGVRALVPTVEEDVADLNAEASSSSLAGILCGIAVAGVAAVAGYFTYRKKKLCFQNRQGKWHLGVNCERRGDHCHHPNQHGFSYFYGLPFTLFNDCMPGEGSDVMADLQVTLRHMAIILGVGLFTLVCVRASGLLEVSLWLLVSLFLISILATAVWYVPFKLLPTWNCIIMRNQDVIEQPMTVETLPQRLLGEAQNFVRRNSDRPFLLFFSLAHVHSPLFETPAFAGKSRHGCYGDNLEEMDWIIGKLTETVDSLGLANNTLMYFTSDHGGHLEDANSRIGQSGGWNGIYKGGKAMGGWEGGIRVPGIFRWPGRLAAGTVVDEPTSLMDLYPTLKYLAKDTLPDRLLDGHNLMPLLEGSVKRSEHEFMFHYCGVYLNAVRWHPPGSDSVFKVHLFTPNFSPPGAVGCYDTKVCLCHGEHVTHHDPPLMYDIVHDPSESRPLTPDTEPRYAEVLEQAGKAVERHEMTLANRHVSDDTHSVAVQSQMSWEKILWRPWLQPCCGTFPFCSCKEDAQHI</sequence>
<dbReference type="Pfam" id="PF14707">
    <property type="entry name" value="Sulfatase_C"/>
    <property type="match status" value="1"/>
</dbReference>
<dbReference type="EMBL" id="VEVO01000019">
    <property type="protein sequence ID" value="KAF0026234.1"/>
    <property type="molecule type" value="Genomic_DNA"/>
</dbReference>
<dbReference type="Pfam" id="PF00787">
    <property type="entry name" value="PX"/>
    <property type="match status" value="1"/>
</dbReference>
<dbReference type="GO" id="GO:0015031">
    <property type="term" value="P:protein transport"/>
    <property type="evidence" value="ECO:0007669"/>
    <property type="project" value="UniProtKB-KW"/>
</dbReference>
<feature type="region of interest" description="Disordered" evidence="8">
    <location>
        <begin position="560"/>
        <end position="612"/>
    </location>
</feature>
<dbReference type="PANTHER" id="PTHR46596:SF1">
    <property type="entry name" value="SORTING NEXIN-4"/>
    <property type="match status" value="1"/>
</dbReference>
<dbReference type="GO" id="GO:0031201">
    <property type="term" value="C:SNARE complex"/>
    <property type="evidence" value="ECO:0007669"/>
    <property type="project" value="TreeGrafter"/>
</dbReference>
<evidence type="ECO:0000256" key="2">
    <source>
        <dbReference type="ARBA" id="ARBA00008779"/>
    </source>
</evidence>
<dbReference type="Gene3D" id="1.20.1270.60">
    <property type="entry name" value="Arfaptin homology (AH) domain/BAR domain"/>
    <property type="match status" value="1"/>
</dbReference>
<dbReference type="CDD" id="cd06864">
    <property type="entry name" value="PX_SNX4"/>
    <property type="match status" value="1"/>
</dbReference>
<dbReference type="SUPFAM" id="SSF53649">
    <property type="entry name" value="Alkaline phosphatase-like"/>
    <property type="match status" value="1"/>
</dbReference>
<dbReference type="PANTHER" id="PTHR46596">
    <property type="entry name" value="SORTING NEXIN-4"/>
    <property type="match status" value="1"/>
</dbReference>
<comment type="similarity">
    <text evidence="2">Belongs to the sulfatase family.</text>
</comment>
<evidence type="ECO:0000256" key="6">
    <source>
        <dbReference type="ARBA" id="ARBA00022837"/>
    </source>
</evidence>
<dbReference type="InterPro" id="IPR027267">
    <property type="entry name" value="AH/BAR_dom_sf"/>
</dbReference>
<dbReference type="GO" id="GO:0032266">
    <property type="term" value="F:phosphatidylinositol-3-phosphate binding"/>
    <property type="evidence" value="ECO:0007669"/>
    <property type="project" value="TreeGrafter"/>
</dbReference>
<dbReference type="InterPro" id="IPR001683">
    <property type="entry name" value="PX_dom"/>
</dbReference>
<evidence type="ECO:0000259" key="10">
    <source>
        <dbReference type="PROSITE" id="PS50195"/>
    </source>
</evidence>
<dbReference type="Gene3D" id="3.40.720.10">
    <property type="entry name" value="Alkaline Phosphatase, subunit A"/>
    <property type="match status" value="1"/>
</dbReference>
<evidence type="ECO:0000313" key="12">
    <source>
        <dbReference type="Proteomes" id="UP000438429"/>
    </source>
</evidence>
<accession>A0A6A4S6P2</accession>
<dbReference type="InterPro" id="IPR000917">
    <property type="entry name" value="Sulfatase_N"/>
</dbReference>
<reference evidence="11 12" key="1">
    <citation type="submission" date="2019-06" db="EMBL/GenBank/DDBJ databases">
        <title>Draft genomes of female and male turbot (Scophthalmus maximus).</title>
        <authorList>
            <person name="Xu H."/>
            <person name="Xu X.-W."/>
            <person name="Shao C."/>
            <person name="Chen S."/>
        </authorList>
    </citation>
    <scope>NUCLEOTIDE SEQUENCE [LARGE SCALE GENOMIC DNA]</scope>
    <source>
        <strain evidence="11">Ysfricsl-2016a</strain>
        <tissue evidence="11">Blood</tissue>
    </source>
</reference>
<gene>
    <name evidence="11" type="ORF">F2P81_020971</name>
</gene>
<dbReference type="CDD" id="cd07622">
    <property type="entry name" value="BAR_SNX4"/>
    <property type="match status" value="1"/>
</dbReference>
<keyword evidence="7" id="KW-0653">Protein transport</keyword>
<feature type="transmembrane region" description="Helical" evidence="9">
    <location>
        <begin position="708"/>
        <end position="729"/>
    </location>
</feature>
<protein>
    <recommendedName>
        <fullName evidence="10">PX domain-containing protein</fullName>
    </recommendedName>
</protein>
<dbReference type="InterPro" id="IPR017850">
    <property type="entry name" value="Alkaline_phosphatase_core_sf"/>
</dbReference>
<dbReference type="Gene3D" id="3.30.1120.10">
    <property type="match status" value="1"/>
</dbReference>
<dbReference type="SMART" id="SM00312">
    <property type="entry name" value="PX"/>
    <property type="match status" value="1"/>
</dbReference>
<organism evidence="11 12">
    <name type="scientific">Scophthalmus maximus</name>
    <name type="common">Turbot</name>
    <name type="synonym">Psetta maxima</name>
    <dbReference type="NCBI Taxonomy" id="52904"/>
    <lineage>
        <taxon>Eukaryota</taxon>
        <taxon>Metazoa</taxon>
        <taxon>Chordata</taxon>
        <taxon>Craniata</taxon>
        <taxon>Vertebrata</taxon>
        <taxon>Euteleostomi</taxon>
        <taxon>Actinopterygii</taxon>
        <taxon>Neopterygii</taxon>
        <taxon>Teleostei</taxon>
        <taxon>Neoteleostei</taxon>
        <taxon>Acanthomorphata</taxon>
        <taxon>Carangaria</taxon>
        <taxon>Pleuronectiformes</taxon>
        <taxon>Pleuronectoidei</taxon>
        <taxon>Scophthalmidae</taxon>
        <taxon>Scophthalmus</taxon>
    </lineage>
</organism>
<evidence type="ECO:0000256" key="7">
    <source>
        <dbReference type="ARBA" id="ARBA00022927"/>
    </source>
</evidence>
<keyword evidence="7" id="KW-0813">Transport</keyword>
<dbReference type="InterPro" id="IPR036871">
    <property type="entry name" value="PX_dom_sf"/>
</dbReference>
<dbReference type="AlphaFoldDB" id="A0A6A4S6P2"/>
<keyword evidence="9" id="KW-0812">Transmembrane</keyword>
<dbReference type="InterPro" id="IPR037430">
    <property type="entry name" value="SNX4_BAR"/>
</dbReference>
<evidence type="ECO:0000256" key="4">
    <source>
        <dbReference type="ARBA" id="ARBA00022723"/>
    </source>
</evidence>
<keyword evidence="4" id="KW-0479">Metal-binding</keyword>
<dbReference type="GO" id="GO:0005783">
    <property type="term" value="C:endoplasmic reticulum"/>
    <property type="evidence" value="ECO:0007669"/>
    <property type="project" value="UniProtKB-ARBA"/>
</dbReference>
<keyword evidence="5" id="KW-0378">Hydrolase</keyword>
<name>A0A6A4S6P2_SCOMX</name>
<feature type="compositionally biased region" description="Acidic residues" evidence="8">
    <location>
        <begin position="652"/>
        <end position="668"/>
    </location>
</feature>
<comment type="cofactor">
    <cofactor evidence="1">
        <name>Ca(2+)</name>
        <dbReference type="ChEBI" id="CHEBI:29108"/>
    </cofactor>
</comment>
<proteinExistence type="inferred from homology"/>
<evidence type="ECO:0000256" key="1">
    <source>
        <dbReference type="ARBA" id="ARBA00001913"/>
    </source>
</evidence>
<comment type="similarity">
    <text evidence="3">Belongs to the sorting nexin family.</text>
</comment>
<dbReference type="FunFam" id="3.30.1120.10:FF:000001">
    <property type="entry name" value="Arylsulfatase E"/>
    <property type="match status" value="1"/>
</dbReference>
<feature type="transmembrane region" description="Helical" evidence="9">
    <location>
        <begin position="821"/>
        <end position="840"/>
    </location>
</feature>
<keyword evidence="9" id="KW-1133">Transmembrane helix</keyword>
<dbReference type="GO" id="GO:0016787">
    <property type="term" value="F:hydrolase activity"/>
    <property type="evidence" value="ECO:0007669"/>
    <property type="project" value="UniProtKB-KW"/>
</dbReference>
<dbReference type="Gene3D" id="3.30.1520.10">
    <property type="entry name" value="Phox-like domain"/>
    <property type="match status" value="1"/>
</dbReference>
<dbReference type="GO" id="GO:2000786">
    <property type="term" value="P:positive regulation of autophagosome assembly"/>
    <property type="evidence" value="ECO:0007669"/>
    <property type="project" value="TreeGrafter"/>
</dbReference>
<keyword evidence="6" id="KW-0106">Calcium</keyword>
<feature type="domain" description="PX" evidence="10">
    <location>
        <begin position="119"/>
        <end position="248"/>
    </location>
</feature>
<dbReference type="Pfam" id="PF00884">
    <property type="entry name" value="Sulfatase"/>
    <property type="match status" value="1"/>
</dbReference>
<dbReference type="GO" id="GO:0005886">
    <property type="term" value="C:plasma membrane"/>
    <property type="evidence" value="ECO:0007669"/>
    <property type="project" value="TreeGrafter"/>
</dbReference>
<dbReference type="InterPro" id="IPR034902">
    <property type="entry name" value="PX_SNX4"/>
</dbReference>
<dbReference type="GO" id="GO:0031901">
    <property type="term" value="C:early endosome membrane"/>
    <property type="evidence" value="ECO:0007669"/>
    <property type="project" value="TreeGrafter"/>
</dbReference>
<dbReference type="PROSITE" id="PS50195">
    <property type="entry name" value="PX"/>
    <property type="match status" value="1"/>
</dbReference>
<dbReference type="SUPFAM" id="SSF64268">
    <property type="entry name" value="PX domain"/>
    <property type="match status" value="1"/>
</dbReference>
<keyword evidence="9" id="KW-0472">Membrane</keyword>
<evidence type="ECO:0000256" key="9">
    <source>
        <dbReference type="SAM" id="Phobius"/>
    </source>
</evidence>
<evidence type="ECO:0000313" key="11">
    <source>
        <dbReference type="EMBL" id="KAF0026234.1"/>
    </source>
</evidence>
<comment type="caution">
    <text evidence="11">The sequence shown here is derived from an EMBL/GenBank/DDBJ whole genome shotgun (WGS) entry which is preliminary data.</text>
</comment>
<dbReference type="GO" id="GO:0046872">
    <property type="term" value="F:metal ion binding"/>
    <property type="evidence" value="ECO:0007669"/>
    <property type="project" value="UniProtKB-KW"/>
</dbReference>
<dbReference type="Proteomes" id="UP000438429">
    <property type="component" value="Unassembled WGS sequence"/>
</dbReference>
<dbReference type="InterPro" id="IPR034783">
    <property type="entry name" value="SNX4"/>
</dbReference>
<evidence type="ECO:0000256" key="5">
    <source>
        <dbReference type="ARBA" id="ARBA00022801"/>
    </source>
</evidence>
<evidence type="ECO:0000256" key="8">
    <source>
        <dbReference type="SAM" id="MobiDB-lite"/>
    </source>
</evidence>
<feature type="compositionally biased region" description="Low complexity" evidence="8">
    <location>
        <begin position="565"/>
        <end position="576"/>
    </location>
</feature>
<evidence type="ECO:0000256" key="3">
    <source>
        <dbReference type="ARBA" id="ARBA00010883"/>
    </source>
</evidence>
<feature type="region of interest" description="Disordered" evidence="8">
    <location>
        <begin position="632"/>
        <end position="679"/>
    </location>
</feature>
<feature type="transmembrane region" description="Helical" evidence="9">
    <location>
        <begin position="797"/>
        <end position="815"/>
    </location>
</feature>